<proteinExistence type="predicted"/>
<name>A0AAI8HQG4_9BACI</name>
<keyword evidence="2" id="KW-1185">Reference proteome</keyword>
<organism evidence="1 2">
    <name type="scientific">Bacillus siamensis</name>
    <dbReference type="NCBI Taxonomy" id="659243"/>
    <lineage>
        <taxon>Bacteria</taxon>
        <taxon>Bacillati</taxon>
        <taxon>Bacillota</taxon>
        <taxon>Bacilli</taxon>
        <taxon>Bacillales</taxon>
        <taxon>Bacillaceae</taxon>
        <taxon>Bacillus</taxon>
        <taxon>Bacillus amyloliquefaciens group</taxon>
    </lineage>
</organism>
<reference evidence="1 2" key="1">
    <citation type="submission" date="2017-11" db="EMBL/GenBank/DDBJ databases">
        <title>Genome sequence and genome mining of multiple bioactive secondary metabolites from a deep sea-derived Bacillus siamensis SCSIO 05746.</title>
        <authorList>
            <person name="Pan H.-Q."/>
            <person name="Ju J.-H."/>
        </authorList>
    </citation>
    <scope>NUCLEOTIDE SEQUENCE [LARGE SCALE GENOMIC DNA]</scope>
    <source>
        <strain evidence="1 2">SCSIO 05746</strain>
    </source>
</reference>
<accession>A0AAI8HQG4</accession>
<evidence type="ECO:0000313" key="1">
    <source>
        <dbReference type="EMBL" id="AUJ78229.1"/>
    </source>
</evidence>
<dbReference type="AlphaFoldDB" id="A0AAI8HQG4"/>
<gene>
    <name evidence="1" type="ORF">CWD84_16025</name>
</gene>
<protein>
    <submittedName>
        <fullName evidence="1">Uncharacterized protein</fullName>
    </submittedName>
</protein>
<evidence type="ECO:0000313" key="2">
    <source>
        <dbReference type="Proteomes" id="UP000234366"/>
    </source>
</evidence>
<dbReference type="EMBL" id="CP025001">
    <property type="protein sequence ID" value="AUJ78229.1"/>
    <property type="molecule type" value="Genomic_DNA"/>
</dbReference>
<sequence>MIAMMKSSTHINPFEESLRCWEQVTGPVEWTSEQLTERKVGPAGAASVTNVSSDSIVME</sequence>
<dbReference type="Proteomes" id="UP000234366">
    <property type="component" value="Chromosome"/>
</dbReference>
<dbReference type="KEGG" id="bsia:CWD84_16025"/>